<reference evidence="1 2" key="1">
    <citation type="journal article" date="2015" name="Microbiome">
        <title>Genomic resolution of linkages in carbon, nitrogen, and sulfur cycling among widespread estuary sediment bacteria.</title>
        <authorList>
            <person name="Baker B.J."/>
            <person name="Lazar C.S."/>
            <person name="Teske A.P."/>
            <person name="Dick G.J."/>
        </authorList>
    </citation>
    <scope>NUCLEOTIDE SEQUENCE [LARGE SCALE GENOMIC DNA]</scope>
    <source>
        <strain evidence="1">DG_54_3</strain>
    </source>
</reference>
<dbReference type="Gene3D" id="2.40.160.10">
    <property type="entry name" value="Porin"/>
    <property type="match status" value="1"/>
</dbReference>
<organism evidence="1 2">
    <name type="scientific">candidate division WOR-1 bacterium DG_54_3</name>
    <dbReference type="NCBI Taxonomy" id="1703775"/>
    <lineage>
        <taxon>Bacteria</taxon>
        <taxon>Bacillati</taxon>
        <taxon>Saganbacteria</taxon>
    </lineage>
</organism>
<evidence type="ECO:0008006" key="3">
    <source>
        <dbReference type="Google" id="ProtNLM"/>
    </source>
</evidence>
<evidence type="ECO:0000313" key="1">
    <source>
        <dbReference type="EMBL" id="KPJ62856.1"/>
    </source>
</evidence>
<gene>
    <name evidence="1" type="ORF">AMJ44_15045</name>
</gene>
<evidence type="ECO:0000313" key="2">
    <source>
        <dbReference type="Proteomes" id="UP000051861"/>
    </source>
</evidence>
<comment type="caution">
    <text evidence="1">The sequence shown here is derived from an EMBL/GenBank/DDBJ whole genome shotgun (WGS) entry which is preliminary data.</text>
</comment>
<name>A0A0S7XK76_UNCSA</name>
<dbReference type="InterPro" id="IPR023614">
    <property type="entry name" value="Porin_dom_sf"/>
</dbReference>
<proteinExistence type="predicted"/>
<dbReference type="AlphaFoldDB" id="A0A0S7XK76"/>
<accession>A0A0S7XK76</accession>
<dbReference type="Proteomes" id="UP000051861">
    <property type="component" value="Unassembled WGS sequence"/>
</dbReference>
<sequence>MDFNLGIFNGYPANNFGDNNDAKDLLFRADFKPPVDQATIRAGGYAWIGSAAPPTYVSNPDEKTLEMNRFGGFANVDYKASENLTLRFRGEFLMASTEYAPIHIDTVSSVDGQAFFAHVGIQPHPQVEFLARYDFHDPNTDMSYEEAVSEMGSGGGVSQYEICCDDDEEAWITAGVNYYLEGINAMFYLNFIHKMEPGYMNKWDQEAGKWVKEEREIDNDLVQAQVQITF</sequence>
<protein>
    <recommendedName>
        <fullName evidence="3">TonB-dependent receptor-like beta-barrel domain-containing protein</fullName>
    </recommendedName>
</protein>
<dbReference type="EMBL" id="LIZX01000254">
    <property type="protein sequence ID" value="KPJ62856.1"/>
    <property type="molecule type" value="Genomic_DNA"/>
</dbReference>